<keyword evidence="4" id="KW-0808">Transferase</keyword>
<dbReference type="GO" id="GO:0004523">
    <property type="term" value="F:RNA-DNA hybrid ribonuclease activity"/>
    <property type="evidence" value="ECO:0007669"/>
    <property type="project" value="InterPro"/>
</dbReference>
<organism evidence="4 5">
    <name type="scientific">Araneus ventricosus</name>
    <name type="common">Orbweaver spider</name>
    <name type="synonym">Epeira ventricosa</name>
    <dbReference type="NCBI Taxonomy" id="182803"/>
    <lineage>
        <taxon>Eukaryota</taxon>
        <taxon>Metazoa</taxon>
        <taxon>Ecdysozoa</taxon>
        <taxon>Arthropoda</taxon>
        <taxon>Chelicerata</taxon>
        <taxon>Arachnida</taxon>
        <taxon>Araneae</taxon>
        <taxon>Araneomorphae</taxon>
        <taxon>Entelegynae</taxon>
        <taxon>Araneoidea</taxon>
        <taxon>Araneidae</taxon>
        <taxon>Araneus</taxon>
    </lineage>
</organism>
<evidence type="ECO:0000259" key="3">
    <source>
        <dbReference type="PROSITE" id="PS50879"/>
    </source>
</evidence>
<keyword evidence="1" id="KW-0175">Coiled coil</keyword>
<dbReference type="SUPFAM" id="SSF53098">
    <property type="entry name" value="Ribonuclease H-like"/>
    <property type="match status" value="1"/>
</dbReference>
<dbReference type="SUPFAM" id="SSF56219">
    <property type="entry name" value="DNase I-like"/>
    <property type="match status" value="1"/>
</dbReference>
<keyword evidence="5" id="KW-1185">Reference proteome</keyword>
<dbReference type="InterPro" id="IPR036691">
    <property type="entry name" value="Endo/exonu/phosph_ase_sf"/>
</dbReference>
<dbReference type="OrthoDB" id="6473522at2759"/>
<evidence type="ECO:0000256" key="1">
    <source>
        <dbReference type="SAM" id="Coils"/>
    </source>
</evidence>
<dbReference type="PROSITE" id="PS50879">
    <property type="entry name" value="RNASE_H_1"/>
    <property type="match status" value="1"/>
</dbReference>
<dbReference type="CDD" id="cd01650">
    <property type="entry name" value="RT_nLTR_like"/>
    <property type="match status" value="1"/>
</dbReference>
<evidence type="ECO:0000313" key="5">
    <source>
        <dbReference type="Proteomes" id="UP000499080"/>
    </source>
</evidence>
<proteinExistence type="predicted"/>
<dbReference type="InterPro" id="IPR043502">
    <property type="entry name" value="DNA/RNA_pol_sf"/>
</dbReference>
<dbReference type="InterPro" id="IPR036397">
    <property type="entry name" value="RNaseH_sf"/>
</dbReference>
<feature type="domain" description="RNase H type-1" evidence="3">
    <location>
        <begin position="1172"/>
        <end position="1299"/>
    </location>
</feature>
<keyword evidence="4" id="KW-0548">Nucleotidyltransferase</keyword>
<dbReference type="GO" id="GO:0042575">
    <property type="term" value="C:DNA polymerase complex"/>
    <property type="evidence" value="ECO:0007669"/>
    <property type="project" value="UniProtKB-ARBA"/>
</dbReference>
<dbReference type="InterPro" id="IPR002156">
    <property type="entry name" value="RNaseH_domain"/>
</dbReference>
<dbReference type="SUPFAM" id="SSF56672">
    <property type="entry name" value="DNA/RNA polymerases"/>
    <property type="match status" value="1"/>
</dbReference>
<keyword evidence="4" id="KW-0695">RNA-directed DNA polymerase</keyword>
<feature type="coiled-coil region" evidence="1">
    <location>
        <begin position="304"/>
        <end position="339"/>
    </location>
</feature>
<dbReference type="InterPro" id="IPR005135">
    <property type="entry name" value="Endo/exonuclease/phosphatase"/>
</dbReference>
<dbReference type="CDD" id="cd09276">
    <property type="entry name" value="Rnase_HI_RT_non_LTR"/>
    <property type="match status" value="1"/>
</dbReference>
<dbReference type="EMBL" id="BGPR01016958">
    <property type="protein sequence ID" value="GBN74677.1"/>
    <property type="molecule type" value="Genomic_DNA"/>
</dbReference>
<dbReference type="Pfam" id="PF14529">
    <property type="entry name" value="Exo_endo_phos_2"/>
    <property type="match status" value="1"/>
</dbReference>
<gene>
    <name evidence="4" type="primary">X-elementORF2_821</name>
    <name evidence="4" type="ORF">AVEN_160046_1</name>
</gene>
<feature type="domain" description="Reverse transcriptase" evidence="2">
    <location>
        <begin position="703"/>
        <end position="973"/>
    </location>
</feature>
<dbReference type="Proteomes" id="UP000499080">
    <property type="component" value="Unassembled WGS sequence"/>
</dbReference>
<dbReference type="PANTHER" id="PTHR19446">
    <property type="entry name" value="REVERSE TRANSCRIPTASES"/>
    <property type="match status" value="1"/>
</dbReference>
<dbReference type="Gene3D" id="3.60.10.10">
    <property type="entry name" value="Endonuclease/exonuclease/phosphatase"/>
    <property type="match status" value="1"/>
</dbReference>
<name>A0A4Y2RFY1_ARAVE</name>
<dbReference type="Gene3D" id="3.30.420.10">
    <property type="entry name" value="Ribonuclease H-like superfamily/Ribonuclease H"/>
    <property type="match status" value="1"/>
</dbReference>
<sequence length="1451" mass="165723">MQTSTSEKFFKSGKSTKELVLRLGQSEYEDINVLISNADPKSRFPQLNPFTLQSFIKDKINRHNSIQNMKFTRQGKIIFTTQDPVCAAQLLTLEKVVNTPVSTNIIWENITSRFLLYDIPTTVSLSEVAAELSKNNEIEIVEIRRFVKQNNTRESSPVLVTMLGTRLPGCMKIWFTNQRIQSFIDRPRQCTKCYSFMHPSRVCEKPPVCHSCGTIHSGICQVPQKCVNCQGDHSATSKGCPLYIKEQNIMELKCRNHLTTAEARRIYNQSAKVNYASAVKAHAPINDIEGQINGKMEAMLLKMNEKTESVIQTINAKMEQQANQLIELFERLVESLLQNFSAINKLGGETISPSRKKKAVDKLRKASGVPMQLDAGALVPVFIFGDFNLHHPLWGSDKSSPLSNDFAEWLQNSSFVLLNTSNTTYATHTGSASLLDLSICSASISHGVDCYVSDSNFESDHCPVIITWSKLEHISKKMKTIDWNRTMSQSANVLTTETNLNVLTRKISEVIRENTKIITLPANNYPPWWNLSRHNFYKLKILFRKRALRFISESDWIKHKKYAAKLRFHIKKASRNYWDKICNITRNPRMFYSMLNKVYSHSNQEVNISNLILRNNHYISNSTQQSNLFADFFSDSSMKHEPIPLDYCGDCNGYLNIPIHLQEVRQAIQKTRNSTPGADGISANWFKKLSIKDLISVTSFFQEVFSTSYIPEEWKHSIIVPVPKPNKDKSKINSYRPIALTSVFSKIFERILIQRITHHLLIGKKVPPSVNGFLPLRDNQLAVYKIHTAITEAHTHKKYLLGIGLDIKSAYDSVYIDGLILKCLRLGIKGNIIKILHSFLQNRTIQVRWRNSLSKTKNVQKGLPQGSVVSPILFVCFLSDFFETLDVGVEYSIFADDIFIFCAHTSLDYVSKKLQNTMENVYKWCTYCKLDISPEKSFIADLSKKKLQSFPRLTYAGSPLPWTQTIKYLGINFSKINQNGVILKNIRSKALRKINALKSIAYKNYGPRTKDLINIVNNSICSLFYYSCSLTNKFSETQYKACNSIQTMALRLPKWTPNIVLMKIAGQEVLTEKIKRLAAQFFIRQLANGTQSPIYDQNCRPSIRLIKKDEVLMANLFADLDTSTDHIISFPATLFSRNNVCEIHLSDFSFQNKAHPVFLIKDLFEEAVPKEFYDYHIIATDASKSRSFTSIAGISNLQSFVYRIHPINSIFTAEALAICQALDELSVTDKNLLLLTDSYSVLQALKCLTIKSPKVIHRLAGKIFVRKNFNQKICLVWTTGHSLIHWNEKADLLAKTVTESHPFIEWIASEDIISHFQTISLQKTNHSFQNSKYQESIGDIPTMLTLTPWLKNRREDIIIARLLTRMIITPALLHRSGLHNNPRCQICNRDNNIEHIILFCSKYSNHRSILCAKLNFDLQLCPSLKAFFQNAVSDKRHLRILLQSLKSFDIS</sequence>
<comment type="caution">
    <text evidence="4">The sequence shown here is derived from an EMBL/GenBank/DDBJ whole genome shotgun (WGS) entry which is preliminary data.</text>
</comment>
<dbReference type="GO" id="GO:0003964">
    <property type="term" value="F:RNA-directed DNA polymerase activity"/>
    <property type="evidence" value="ECO:0007669"/>
    <property type="project" value="UniProtKB-KW"/>
</dbReference>
<evidence type="ECO:0000313" key="4">
    <source>
        <dbReference type="EMBL" id="GBN74677.1"/>
    </source>
</evidence>
<reference evidence="4 5" key="1">
    <citation type="journal article" date="2019" name="Sci. Rep.">
        <title>Orb-weaving spider Araneus ventricosus genome elucidates the spidroin gene catalogue.</title>
        <authorList>
            <person name="Kono N."/>
            <person name="Nakamura H."/>
            <person name="Ohtoshi R."/>
            <person name="Moran D.A.P."/>
            <person name="Shinohara A."/>
            <person name="Yoshida Y."/>
            <person name="Fujiwara M."/>
            <person name="Mori M."/>
            <person name="Tomita M."/>
            <person name="Arakawa K."/>
        </authorList>
    </citation>
    <scope>NUCLEOTIDE SEQUENCE [LARGE SCALE GENOMIC DNA]</scope>
</reference>
<evidence type="ECO:0000259" key="2">
    <source>
        <dbReference type="PROSITE" id="PS50878"/>
    </source>
</evidence>
<dbReference type="InterPro" id="IPR000477">
    <property type="entry name" value="RT_dom"/>
</dbReference>
<dbReference type="GO" id="GO:0003676">
    <property type="term" value="F:nucleic acid binding"/>
    <property type="evidence" value="ECO:0007669"/>
    <property type="project" value="InterPro"/>
</dbReference>
<protein>
    <submittedName>
        <fullName evidence="4">Putative RNA-directed DNA polymerase from transposon X-element</fullName>
    </submittedName>
</protein>
<accession>A0A4Y2RFY1</accession>
<dbReference type="InterPro" id="IPR012337">
    <property type="entry name" value="RNaseH-like_sf"/>
</dbReference>
<dbReference type="Pfam" id="PF00078">
    <property type="entry name" value="RVT_1"/>
    <property type="match status" value="1"/>
</dbReference>
<dbReference type="PROSITE" id="PS50878">
    <property type="entry name" value="RT_POL"/>
    <property type="match status" value="1"/>
</dbReference>